<dbReference type="InterPro" id="IPR036236">
    <property type="entry name" value="Znf_C2H2_sf"/>
</dbReference>
<dbReference type="PROSITE" id="PS50157">
    <property type="entry name" value="ZINC_FINGER_C2H2_2"/>
    <property type="match status" value="2"/>
</dbReference>
<keyword evidence="3" id="KW-0479">Metal-binding</keyword>
<keyword evidence="3" id="KW-0863">Zinc-finger</keyword>
<evidence type="ECO:0000256" key="3">
    <source>
        <dbReference type="PROSITE-ProRule" id="PRU00042"/>
    </source>
</evidence>
<feature type="compositionally biased region" description="Basic and acidic residues" evidence="4">
    <location>
        <begin position="484"/>
        <end position="493"/>
    </location>
</feature>
<dbReference type="GO" id="GO:0008270">
    <property type="term" value="F:zinc ion binding"/>
    <property type="evidence" value="ECO:0007669"/>
    <property type="project" value="UniProtKB-KW"/>
</dbReference>
<feature type="region of interest" description="Disordered" evidence="4">
    <location>
        <begin position="268"/>
        <end position="287"/>
    </location>
</feature>
<dbReference type="InterPro" id="IPR000210">
    <property type="entry name" value="BTB/POZ_dom"/>
</dbReference>
<dbReference type="SUPFAM" id="SSF54695">
    <property type="entry name" value="POZ domain"/>
    <property type="match status" value="1"/>
</dbReference>
<evidence type="ECO:0000256" key="2">
    <source>
        <dbReference type="ARBA" id="ARBA00023242"/>
    </source>
</evidence>
<accession>A0AAW1MXU0</accession>
<dbReference type="InterPro" id="IPR013087">
    <property type="entry name" value="Znf_C2H2_type"/>
</dbReference>
<dbReference type="Pfam" id="PF00651">
    <property type="entry name" value="BTB"/>
    <property type="match status" value="1"/>
</dbReference>
<dbReference type="Proteomes" id="UP001458880">
    <property type="component" value="Unassembled WGS sequence"/>
</dbReference>
<feature type="region of interest" description="Disordered" evidence="4">
    <location>
        <begin position="1"/>
        <end position="37"/>
    </location>
</feature>
<sequence>MFCDISPKDSHSESSSSSPNTMATSHKESNSLTSVSDSVSIKLNRSATVRRVIPIAKKEEMTTADDFVVPVAISSAEKYRRSIDSTYRHSLESISEYKTKRSFSTGLYPSREASSLDSAASDCTDYARRHSSDTYNAKDLDKSFISPSASYLSWIESVNSEYFGNPLANNDVVDIDNKVGEWNNFWLNYNSPHNRYLSSHHNKLSNEERTADDLSDCKSTCSTHRDFTEKISSDQVVLTYDEITEVMQCAQKITDVLQKAMKRNDEIDQSRNDSYYSQHSNSYSDEIPKERSYSFMDPQELQKQKQLLKPPTSSSCINVLLATGVADILKRVINKRREVIAPEETVSNTPRMFSKQNSVKMAATEQFSLRWNNFHSNLTSGFHDLLEAADMVDVTLAIDGHFLQAHKLVLSICSPYFKQLFKINPCKHPIVILKDVSHGNMKDILEFMYMGEVNVLRENLPSFLRTAELLQVKGLTGDDSSDASSKKDDKAEGFCDNDEDLEYNQYPESDSSVLPSYATSLPSSQQQKSTIGNNVKRSTKNSLTNNNSKRIKSETNSPLINKVNSKVSDAGENTPTNEDDSEFIEVPTKLDQSYDKDDSAVKKENFSFDSNISPNALVGDVNSQDHDGVSFGKDSKSYVYCPYCYRKFVNRYNLKIHIRDKHDMDDANLDCVVCGKRMRNRSCLRVHMYHHRKQQLQLEDTSIIFICLRLSYFEFIFYPIGGITSKLKLESKQSVRGVLL</sequence>
<keyword evidence="2" id="KW-0539">Nucleus</keyword>
<dbReference type="PANTHER" id="PTHR23110">
    <property type="entry name" value="BTB DOMAIN TRANSCRIPTION FACTOR"/>
    <property type="match status" value="1"/>
</dbReference>
<dbReference type="InterPro" id="IPR051095">
    <property type="entry name" value="Dros_DevTransReg"/>
</dbReference>
<feature type="domain" description="BTB" evidence="5">
    <location>
        <begin position="392"/>
        <end position="457"/>
    </location>
</feature>
<evidence type="ECO:0000313" key="8">
    <source>
        <dbReference type="Proteomes" id="UP001458880"/>
    </source>
</evidence>
<evidence type="ECO:0000259" key="5">
    <source>
        <dbReference type="PROSITE" id="PS50097"/>
    </source>
</evidence>
<feature type="compositionally biased region" description="Polar residues" evidence="4">
    <location>
        <begin position="272"/>
        <end position="284"/>
    </location>
</feature>
<dbReference type="PANTHER" id="PTHR23110:SF99">
    <property type="entry name" value="BROAD-COMPLEX CORE PROTEIN ISOFORM 6"/>
    <property type="match status" value="1"/>
</dbReference>
<organism evidence="7 8">
    <name type="scientific">Popillia japonica</name>
    <name type="common">Japanese beetle</name>
    <dbReference type="NCBI Taxonomy" id="7064"/>
    <lineage>
        <taxon>Eukaryota</taxon>
        <taxon>Metazoa</taxon>
        <taxon>Ecdysozoa</taxon>
        <taxon>Arthropoda</taxon>
        <taxon>Hexapoda</taxon>
        <taxon>Insecta</taxon>
        <taxon>Pterygota</taxon>
        <taxon>Neoptera</taxon>
        <taxon>Endopterygota</taxon>
        <taxon>Coleoptera</taxon>
        <taxon>Polyphaga</taxon>
        <taxon>Scarabaeiformia</taxon>
        <taxon>Scarabaeidae</taxon>
        <taxon>Rutelinae</taxon>
        <taxon>Popillia</taxon>
    </lineage>
</organism>
<reference evidence="7 8" key="1">
    <citation type="journal article" date="2024" name="BMC Genomics">
        <title>De novo assembly and annotation of Popillia japonica's genome with initial clues to its potential as an invasive pest.</title>
        <authorList>
            <person name="Cucini C."/>
            <person name="Boschi S."/>
            <person name="Funari R."/>
            <person name="Cardaioli E."/>
            <person name="Iannotti N."/>
            <person name="Marturano G."/>
            <person name="Paoli F."/>
            <person name="Bruttini M."/>
            <person name="Carapelli A."/>
            <person name="Frati F."/>
            <person name="Nardi F."/>
        </authorList>
    </citation>
    <scope>NUCLEOTIDE SEQUENCE [LARGE SCALE GENOMIC DNA]</scope>
    <source>
        <strain evidence="7">DMR45628</strain>
    </source>
</reference>
<feature type="domain" description="C2H2-type" evidence="6">
    <location>
        <begin position="639"/>
        <end position="667"/>
    </location>
</feature>
<gene>
    <name evidence="7" type="ORF">QE152_g5097</name>
</gene>
<dbReference type="GO" id="GO:0048666">
    <property type="term" value="P:neuron development"/>
    <property type="evidence" value="ECO:0007669"/>
    <property type="project" value="UniProtKB-ARBA"/>
</dbReference>
<dbReference type="PROSITE" id="PS50097">
    <property type="entry name" value="BTB"/>
    <property type="match status" value="1"/>
</dbReference>
<dbReference type="SMART" id="SM00225">
    <property type="entry name" value="BTB"/>
    <property type="match status" value="1"/>
</dbReference>
<dbReference type="InterPro" id="IPR011333">
    <property type="entry name" value="SKP1/BTB/POZ_sf"/>
</dbReference>
<keyword evidence="3" id="KW-0862">Zinc</keyword>
<dbReference type="Pfam" id="PF00096">
    <property type="entry name" value="zf-C2H2"/>
    <property type="match status" value="1"/>
</dbReference>
<dbReference type="GO" id="GO:0003006">
    <property type="term" value="P:developmental process involved in reproduction"/>
    <property type="evidence" value="ECO:0007669"/>
    <property type="project" value="UniProtKB-ARBA"/>
</dbReference>
<protein>
    <submittedName>
        <fullName evidence="7">Zinc finger, C2H2 type</fullName>
    </submittedName>
</protein>
<dbReference type="AlphaFoldDB" id="A0AAW1MXU0"/>
<name>A0AAW1MXU0_POPJA</name>
<feature type="region of interest" description="Disordered" evidence="4">
    <location>
        <begin position="475"/>
        <end position="580"/>
    </location>
</feature>
<comment type="subcellular location">
    <subcellularLocation>
        <location evidence="1">Nucleus</location>
    </subcellularLocation>
</comment>
<dbReference type="Gene3D" id="3.30.160.60">
    <property type="entry name" value="Classic Zinc Finger"/>
    <property type="match status" value="1"/>
</dbReference>
<comment type="caution">
    <text evidence="7">The sequence shown here is derived from an EMBL/GenBank/DDBJ whole genome shotgun (WGS) entry which is preliminary data.</text>
</comment>
<dbReference type="GO" id="GO:0006357">
    <property type="term" value="P:regulation of transcription by RNA polymerase II"/>
    <property type="evidence" value="ECO:0007669"/>
    <property type="project" value="TreeGrafter"/>
</dbReference>
<dbReference type="SUPFAM" id="SSF57667">
    <property type="entry name" value="beta-beta-alpha zinc fingers"/>
    <property type="match status" value="1"/>
</dbReference>
<dbReference type="EMBL" id="JASPKY010000029">
    <property type="protein sequence ID" value="KAK9751344.1"/>
    <property type="molecule type" value="Genomic_DNA"/>
</dbReference>
<keyword evidence="8" id="KW-1185">Reference proteome</keyword>
<feature type="compositionally biased region" description="Polar residues" evidence="4">
    <location>
        <begin position="506"/>
        <end position="535"/>
    </location>
</feature>
<feature type="domain" description="C2H2-type" evidence="6">
    <location>
        <begin position="669"/>
        <end position="696"/>
    </location>
</feature>
<dbReference type="SMART" id="SM00355">
    <property type="entry name" value="ZnF_C2H2"/>
    <property type="match status" value="2"/>
</dbReference>
<dbReference type="GO" id="GO:0005634">
    <property type="term" value="C:nucleus"/>
    <property type="evidence" value="ECO:0007669"/>
    <property type="project" value="UniProtKB-SubCell"/>
</dbReference>
<evidence type="ECO:0000259" key="6">
    <source>
        <dbReference type="PROSITE" id="PS50157"/>
    </source>
</evidence>
<evidence type="ECO:0000256" key="1">
    <source>
        <dbReference type="ARBA" id="ARBA00004123"/>
    </source>
</evidence>
<dbReference type="GO" id="GO:0048513">
    <property type="term" value="P:animal organ development"/>
    <property type="evidence" value="ECO:0007669"/>
    <property type="project" value="UniProtKB-ARBA"/>
</dbReference>
<feature type="compositionally biased region" description="Basic and acidic residues" evidence="4">
    <location>
        <begin position="1"/>
        <end position="12"/>
    </location>
</feature>
<feature type="compositionally biased region" description="Polar residues" evidence="4">
    <location>
        <begin position="554"/>
        <end position="576"/>
    </location>
</feature>
<evidence type="ECO:0000313" key="7">
    <source>
        <dbReference type="EMBL" id="KAK9751344.1"/>
    </source>
</evidence>
<evidence type="ECO:0000256" key="4">
    <source>
        <dbReference type="SAM" id="MobiDB-lite"/>
    </source>
</evidence>
<dbReference type="Gene3D" id="3.30.710.10">
    <property type="entry name" value="Potassium Channel Kv1.1, Chain A"/>
    <property type="match status" value="1"/>
</dbReference>
<dbReference type="PROSITE" id="PS00028">
    <property type="entry name" value="ZINC_FINGER_C2H2_1"/>
    <property type="match status" value="2"/>
</dbReference>
<dbReference type="CDD" id="cd18315">
    <property type="entry name" value="BTB_POZ_BAB-like"/>
    <property type="match status" value="1"/>
</dbReference>
<proteinExistence type="predicted"/>